<evidence type="ECO:0000256" key="2">
    <source>
        <dbReference type="ARBA" id="ARBA00022475"/>
    </source>
</evidence>
<dbReference type="InterPro" id="IPR003660">
    <property type="entry name" value="HAMP_dom"/>
</dbReference>
<dbReference type="InterPro" id="IPR035440">
    <property type="entry name" value="4HB_MCP_dom_sf"/>
</dbReference>
<feature type="transmembrane region" description="Helical" evidence="13">
    <location>
        <begin position="186"/>
        <end position="209"/>
    </location>
</feature>
<dbReference type="PROSITE" id="PS50111">
    <property type="entry name" value="CHEMOTAXIS_TRANSDUC_2"/>
    <property type="match status" value="1"/>
</dbReference>
<evidence type="ECO:0000256" key="8">
    <source>
        <dbReference type="ARBA" id="ARBA00023136"/>
    </source>
</evidence>
<dbReference type="Pfam" id="PF00015">
    <property type="entry name" value="MCPsignal"/>
    <property type="match status" value="1"/>
</dbReference>
<proteinExistence type="inferred from homology"/>
<keyword evidence="6 13" id="KW-0812">Transmembrane</keyword>
<dbReference type="Proteomes" id="UP000647585">
    <property type="component" value="Unassembled WGS sequence"/>
</dbReference>
<evidence type="ECO:0000256" key="5">
    <source>
        <dbReference type="ARBA" id="ARBA00022519"/>
    </source>
</evidence>
<evidence type="ECO:0000256" key="3">
    <source>
        <dbReference type="ARBA" id="ARBA00022481"/>
    </source>
</evidence>
<sequence>MKHLSIKWSLTAALAVLVVMIGLISGLGFYANTNSGQALAEINNTNVRLVNLANRMQVNALRAQTFLDRSASFSTMGNPERGQESLEQAAEATLAAQRYFEEFSAVAVDPASELARHSEAVSEAYQAFVVEGLEPLLNAPPFQIQRRQVALGEQSAALDSAMGNFVAYTESRGQQVMQQVERVATWVGAIAIGLLLFSLVAALVIRIAMVRGVVTPLRQALDHFARIADGDLTGRIEDRGRNEIGQLFIGLAAMQEKLKTLVLSLRSSSEHVYSGASEISTGSQDLSSRTEQQAAALQQTASSMEQRATTVGTNADIAQQADQLSVAASQSAERSGEEVERTVQLMREIAASADRVNDIIGVIDSIAFQTNILALNASVEAARAGEQGRGFAVVASEVRSLATRSAESAKEIRGLIEQTTTQITSGASQAERSGQTIYQTVDAIRQVTTLVGEISTATREQSGGIEQINAALTEMDSVTQQNAALVQETSAAATALEGQASGLAELISTFRLAAGEQLSPAPQEPAPSLTRQAAGQAPTAKSTQSQQDEWDEF</sequence>
<dbReference type="InterPro" id="IPR051310">
    <property type="entry name" value="MCP_chemotaxis"/>
</dbReference>
<feature type="region of interest" description="Disordered" evidence="12">
    <location>
        <begin position="280"/>
        <end position="309"/>
    </location>
</feature>
<comment type="caution">
    <text evidence="16">The sequence shown here is derived from an EMBL/GenBank/DDBJ whole genome shotgun (WGS) entry which is preliminary data.</text>
</comment>
<dbReference type="Gene3D" id="1.10.287.950">
    <property type="entry name" value="Methyl-accepting chemotaxis protein"/>
    <property type="match status" value="1"/>
</dbReference>
<dbReference type="Pfam" id="PF02203">
    <property type="entry name" value="TarH"/>
    <property type="match status" value="1"/>
</dbReference>
<dbReference type="SUPFAM" id="SSF47170">
    <property type="entry name" value="Aspartate receptor, ligand-binding domain"/>
    <property type="match status" value="1"/>
</dbReference>
<evidence type="ECO:0000259" key="15">
    <source>
        <dbReference type="PROSITE" id="PS50885"/>
    </source>
</evidence>
<accession>A0ABQ2WER3</accession>
<evidence type="ECO:0000256" key="11">
    <source>
        <dbReference type="PROSITE-ProRule" id="PRU00284"/>
    </source>
</evidence>
<dbReference type="PROSITE" id="PS50885">
    <property type="entry name" value="HAMP"/>
    <property type="match status" value="1"/>
</dbReference>
<keyword evidence="8 13" id="KW-0472">Membrane</keyword>
<dbReference type="RefSeq" id="WP_193461266.1">
    <property type="nucleotide sequence ID" value="NZ_BMXO01000004.1"/>
</dbReference>
<feature type="compositionally biased region" description="Low complexity" evidence="12">
    <location>
        <begin position="292"/>
        <end position="301"/>
    </location>
</feature>
<feature type="domain" description="Methyl-accepting transducer" evidence="14">
    <location>
        <begin position="268"/>
        <end position="497"/>
    </location>
</feature>
<evidence type="ECO:0000256" key="6">
    <source>
        <dbReference type="ARBA" id="ARBA00022692"/>
    </source>
</evidence>
<comment type="subcellular location">
    <subcellularLocation>
        <location evidence="1">Cell inner membrane</location>
        <topology evidence="1">Multi-pass membrane protein</topology>
    </subcellularLocation>
</comment>
<evidence type="ECO:0000256" key="4">
    <source>
        <dbReference type="ARBA" id="ARBA00022500"/>
    </source>
</evidence>
<feature type="domain" description="HAMP" evidence="15">
    <location>
        <begin position="211"/>
        <end position="263"/>
    </location>
</feature>
<keyword evidence="3" id="KW-0488">Methylation</keyword>
<comment type="similarity">
    <text evidence="10">Belongs to the methyl-accepting chemotaxis (MCP) protein family.</text>
</comment>
<evidence type="ECO:0000259" key="14">
    <source>
        <dbReference type="PROSITE" id="PS50111"/>
    </source>
</evidence>
<dbReference type="InterPro" id="IPR004089">
    <property type="entry name" value="MCPsignal_dom"/>
</dbReference>
<protein>
    <submittedName>
        <fullName evidence="16">Methyl-accepting chemotaxis protein I</fullName>
    </submittedName>
</protein>
<evidence type="ECO:0000256" key="7">
    <source>
        <dbReference type="ARBA" id="ARBA00022989"/>
    </source>
</evidence>
<evidence type="ECO:0000313" key="17">
    <source>
        <dbReference type="Proteomes" id="UP000647585"/>
    </source>
</evidence>
<evidence type="ECO:0000256" key="1">
    <source>
        <dbReference type="ARBA" id="ARBA00004429"/>
    </source>
</evidence>
<name>A0ABQ2WER3_9GAMM</name>
<dbReference type="SMART" id="SM00304">
    <property type="entry name" value="HAMP"/>
    <property type="match status" value="1"/>
</dbReference>
<gene>
    <name evidence="16" type="primary">cheD</name>
    <name evidence="16" type="ORF">GCM10007158_12540</name>
</gene>
<keyword evidence="9 11" id="KW-0807">Transducer</keyword>
<dbReference type="PRINTS" id="PR00260">
    <property type="entry name" value="CHEMTRNSDUCR"/>
</dbReference>
<dbReference type="CDD" id="cd11386">
    <property type="entry name" value="MCP_signal"/>
    <property type="match status" value="1"/>
</dbReference>
<feature type="compositionally biased region" description="Polar residues" evidence="12">
    <location>
        <begin position="280"/>
        <end position="291"/>
    </location>
</feature>
<dbReference type="PANTHER" id="PTHR43531">
    <property type="entry name" value="PROTEIN ICFG"/>
    <property type="match status" value="1"/>
</dbReference>
<dbReference type="InterPro" id="IPR004090">
    <property type="entry name" value="Chemotax_Me-accpt_rcpt"/>
</dbReference>
<dbReference type="PANTHER" id="PTHR43531:SF14">
    <property type="entry name" value="METHYL-ACCEPTING CHEMOTAXIS PROTEIN I-RELATED"/>
    <property type="match status" value="1"/>
</dbReference>
<dbReference type="Pfam" id="PF00672">
    <property type="entry name" value="HAMP"/>
    <property type="match status" value="1"/>
</dbReference>
<evidence type="ECO:0000256" key="13">
    <source>
        <dbReference type="SAM" id="Phobius"/>
    </source>
</evidence>
<evidence type="ECO:0000313" key="16">
    <source>
        <dbReference type="EMBL" id="GGW52761.1"/>
    </source>
</evidence>
<feature type="compositionally biased region" description="Polar residues" evidence="12">
    <location>
        <begin position="529"/>
        <end position="547"/>
    </location>
</feature>
<evidence type="ECO:0000256" key="10">
    <source>
        <dbReference type="ARBA" id="ARBA00029447"/>
    </source>
</evidence>
<dbReference type="SUPFAM" id="SSF58104">
    <property type="entry name" value="Methyl-accepting chemotaxis protein (MCP) signaling domain"/>
    <property type="match status" value="1"/>
</dbReference>
<evidence type="ECO:0000256" key="12">
    <source>
        <dbReference type="SAM" id="MobiDB-lite"/>
    </source>
</evidence>
<dbReference type="EMBL" id="BMXO01000004">
    <property type="protein sequence ID" value="GGW52761.1"/>
    <property type="molecule type" value="Genomic_DNA"/>
</dbReference>
<dbReference type="CDD" id="cd06225">
    <property type="entry name" value="HAMP"/>
    <property type="match status" value="1"/>
</dbReference>
<keyword evidence="17" id="KW-1185">Reference proteome</keyword>
<dbReference type="InterPro" id="IPR003122">
    <property type="entry name" value="Tar_rcpt_lig-bd"/>
</dbReference>
<organism evidence="16 17">
    <name type="scientific">Halomonas johnsoniae</name>
    <dbReference type="NCBI Taxonomy" id="502832"/>
    <lineage>
        <taxon>Bacteria</taxon>
        <taxon>Pseudomonadati</taxon>
        <taxon>Pseudomonadota</taxon>
        <taxon>Gammaproteobacteria</taxon>
        <taxon>Oceanospirillales</taxon>
        <taxon>Halomonadaceae</taxon>
        <taxon>Halomonas</taxon>
    </lineage>
</organism>
<keyword evidence="2" id="KW-1003">Cell membrane</keyword>
<feature type="region of interest" description="Disordered" evidence="12">
    <location>
        <begin position="516"/>
        <end position="553"/>
    </location>
</feature>
<keyword evidence="4" id="KW-0145">Chemotaxis</keyword>
<keyword evidence="5" id="KW-0997">Cell inner membrane</keyword>
<evidence type="ECO:0000256" key="9">
    <source>
        <dbReference type="ARBA" id="ARBA00023224"/>
    </source>
</evidence>
<reference evidence="17" key="1">
    <citation type="journal article" date="2019" name="Int. J. Syst. Evol. Microbiol.">
        <title>The Global Catalogue of Microorganisms (GCM) 10K type strain sequencing project: providing services to taxonomists for standard genome sequencing and annotation.</title>
        <authorList>
            <consortium name="The Broad Institute Genomics Platform"/>
            <consortium name="The Broad Institute Genome Sequencing Center for Infectious Disease"/>
            <person name="Wu L."/>
            <person name="Ma J."/>
        </authorList>
    </citation>
    <scope>NUCLEOTIDE SEQUENCE [LARGE SCALE GENOMIC DNA]</scope>
    <source>
        <strain evidence="17">KCTC 22157</strain>
    </source>
</reference>
<keyword evidence="7 13" id="KW-1133">Transmembrane helix</keyword>
<dbReference type="SMART" id="SM00283">
    <property type="entry name" value="MA"/>
    <property type="match status" value="1"/>
</dbReference>